<proteinExistence type="predicted"/>
<dbReference type="AlphaFoldDB" id="A0A4Y6PZ01"/>
<name>A0A4Y6PZ01_PERCE</name>
<keyword evidence="2" id="KW-0472">Membrane</keyword>
<organism evidence="4 5">
    <name type="scientific">Persicimonas caeni</name>
    <dbReference type="NCBI Taxonomy" id="2292766"/>
    <lineage>
        <taxon>Bacteria</taxon>
        <taxon>Deltaproteobacteria</taxon>
        <taxon>Bradymonadales</taxon>
        <taxon>Bradymonadaceae</taxon>
        <taxon>Persicimonas</taxon>
    </lineage>
</organism>
<dbReference type="InterPro" id="IPR050570">
    <property type="entry name" value="Cell_wall_metabolism_enzyme"/>
</dbReference>
<dbReference type="Proteomes" id="UP000315995">
    <property type="component" value="Chromosome"/>
</dbReference>
<dbReference type="RefSeq" id="WP_141199426.1">
    <property type="nucleotide sequence ID" value="NZ_CP041186.1"/>
</dbReference>
<protein>
    <submittedName>
        <fullName evidence="4">M23 family metallopeptidase</fullName>
    </submittedName>
</protein>
<dbReference type="CDD" id="cd12797">
    <property type="entry name" value="M23_peptidase"/>
    <property type="match status" value="1"/>
</dbReference>
<feature type="transmembrane region" description="Helical" evidence="2">
    <location>
        <begin position="103"/>
        <end position="124"/>
    </location>
</feature>
<feature type="region of interest" description="Disordered" evidence="1">
    <location>
        <begin position="305"/>
        <end position="332"/>
    </location>
</feature>
<accession>A0A4Y6PZ01</accession>
<evidence type="ECO:0000313" key="4">
    <source>
        <dbReference type="EMBL" id="QDG52965.1"/>
    </source>
</evidence>
<sequence>MSEQTSQEQSSKQEEPAVDSAAEQASPTSRPPEETEGWELWTKVALLMGAITVIAWVVVLLRLGEVSVYTHGFIISALGALTLPVTLWGLIKTMFNRPVMRRSRTIAFSVLLAIGFFGNVPLFAVPLSTEDFESEHTYRLPFDGEWVVTAGGDSTDTNYHATTPTYRWGYDFTKLVDGERHKGDGDKLSDYYCYGEPVLAPVGGEVVTVDKERKDNVAGEFDAQSVMGNYVIIRVDDKEYLFVAHMKEGSIPVDEGDTVERGQKIGECGNSGRSLQPNVHVHLQNTPEFPMSESLPLRFSNYLADGKPVEKGMPEGSSDSENPFGQVVQNKE</sequence>
<dbReference type="Gene3D" id="2.70.70.10">
    <property type="entry name" value="Glucose Permease (Domain IIA)"/>
    <property type="match status" value="1"/>
</dbReference>
<dbReference type="SUPFAM" id="SSF51261">
    <property type="entry name" value="Duplicated hybrid motif"/>
    <property type="match status" value="1"/>
</dbReference>
<evidence type="ECO:0000256" key="2">
    <source>
        <dbReference type="SAM" id="Phobius"/>
    </source>
</evidence>
<dbReference type="EMBL" id="CP041186">
    <property type="protein sequence ID" value="QDG52965.1"/>
    <property type="molecule type" value="Genomic_DNA"/>
</dbReference>
<keyword evidence="5" id="KW-1185">Reference proteome</keyword>
<evidence type="ECO:0000313" key="5">
    <source>
        <dbReference type="Proteomes" id="UP000315995"/>
    </source>
</evidence>
<keyword evidence="2" id="KW-0812">Transmembrane</keyword>
<dbReference type="InterPro" id="IPR016047">
    <property type="entry name" value="M23ase_b-sheet_dom"/>
</dbReference>
<keyword evidence="2" id="KW-1133">Transmembrane helix</keyword>
<dbReference type="OrthoDB" id="9795421at2"/>
<accession>A0A5B8YBA3</accession>
<feature type="transmembrane region" description="Helical" evidence="2">
    <location>
        <begin position="69"/>
        <end position="91"/>
    </location>
</feature>
<dbReference type="PANTHER" id="PTHR21666">
    <property type="entry name" value="PEPTIDASE-RELATED"/>
    <property type="match status" value="1"/>
</dbReference>
<dbReference type="PANTHER" id="PTHR21666:SF285">
    <property type="entry name" value="M23 FAMILY METALLOPEPTIDASE"/>
    <property type="match status" value="1"/>
</dbReference>
<reference evidence="4 5" key="1">
    <citation type="submission" date="2019-06" db="EMBL/GenBank/DDBJ databases">
        <title>Persicimonas caeni gen. nov., sp. nov., a predatory bacterium isolated from solar saltern.</title>
        <authorList>
            <person name="Wang S."/>
        </authorList>
    </citation>
    <scope>NUCLEOTIDE SEQUENCE [LARGE SCALE GENOMIC DNA]</scope>
    <source>
        <strain evidence="4 5">YN101</strain>
    </source>
</reference>
<feature type="compositionally biased region" description="Low complexity" evidence="1">
    <location>
        <begin position="1"/>
        <end position="10"/>
    </location>
</feature>
<dbReference type="Pfam" id="PF01551">
    <property type="entry name" value="Peptidase_M23"/>
    <property type="match status" value="1"/>
</dbReference>
<feature type="transmembrane region" description="Helical" evidence="2">
    <location>
        <begin position="44"/>
        <end position="63"/>
    </location>
</feature>
<evidence type="ECO:0000256" key="1">
    <source>
        <dbReference type="SAM" id="MobiDB-lite"/>
    </source>
</evidence>
<feature type="region of interest" description="Disordered" evidence="1">
    <location>
        <begin position="1"/>
        <end position="36"/>
    </location>
</feature>
<gene>
    <name evidence="4" type="ORF">FIV42_20115</name>
</gene>
<feature type="compositionally biased region" description="Polar residues" evidence="1">
    <location>
        <begin position="317"/>
        <end position="332"/>
    </location>
</feature>
<feature type="domain" description="M23ase beta-sheet core" evidence="3">
    <location>
        <begin position="194"/>
        <end position="285"/>
    </location>
</feature>
<dbReference type="GO" id="GO:0004222">
    <property type="term" value="F:metalloendopeptidase activity"/>
    <property type="evidence" value="ECO:0007669"/>
    <property type="project" value="TreeGrafter"/>
</dbReference>
<dbReference type="InterPro" id="IPR011055">
    <property type="entry name" value="Dup_hybrid_motif"/>
</dbReference>
<evidence type="ECO:0000259" key="3">
    <source>
        <dbReference type="Pfam" id="PF01551"/>
    </source>
</evidence>